<evidence type="ECO:0000256" key="1">
    <source>
        <dbReference type="SAM" id="MobiDB-lite"/>
    </source>
</evidence>
<protein>
    <submittedName>
        <fullName evidence="2">Uncharacterized protein</fullName>
    </submittedName>
</protein>
<dbReference type="EMBL" id="KV918896">
    <property type="protein sequence ID" value="OSX75655.1"/>
    <property type="molecule type" value="Genomic_DNA"/>
</dbReference>
<feature type="region of interest" description="Disordered" evidence="1">
    <location>
        <begin position="671"/>
        <end position="692"/>
    </location>
</feature>
<evidence type="ECO:0000313" key="3">
    <source>
        <dbReference type="Proteomes" id="UP000218209"/>
    </source>
</evidence>
<feature type="region of interest" description="Disordered" evidence="1">
    <location>
        <begin position="37"/>
        <end position="84"/>
    </location>
</feature>
<accession>A0A1X6P4H3</accession>
<reference evidence="2 3" key="1">
    <citation type="submission" date="2017-03" db="EMBL/GenBank/DDBJ databases">
        <title>WGS assembly of Porphyra umbilicalis.</title>
        <authorList>
            <person name="Brawley S.H."/>
            <person name="Blouin N.A."/>
            <person name="Ficko-Blean E."/>
            <person name="Wheeler G.L."/>
            <person name="Lohr M."/>
            <person name="Goodson H.V."/>
            <person name="Jenkins J.W."/>
            <person name="Blaby-Haas C.E."/>
            <person name="Helliwell K.E."/>
            <person name="Chan C."/>
            <person name="Marriage T."/>
            <person name="Bhattacharya D."/>
            <person name="Klein A.S."/>
            <person name="Badis Y."/>
            <person name="Brodie J."/>
            <person name="Cao Y."/>
            <person name="Collen J."/>
            <person name="Dittami S.M."/>
            <person name="Gachon C.M."/>
            <person name="Green B.R."/>
            <person name="Karpowicz S."/>
            <person name="Kim J.W."/>
            <person name="Kudahl U."/>
            <person name="Lin S."/>
            <person name="Michel G."/>
            <person name="Mittag M."/>
            <person name="Olson B.J."/>
            <person name="Pangilinan J."/>
            <person name="Peng Y."/>
            <person name="Qiu H."/>
            <person name="Shu S."/>
            <person name="Singer J.T."/>
            <person name="Smith A.G."/>
            <person name="Sprecher B.N."/>
            <person name="Wagner V."/>
            <person name="Wang W."/>
            <person name="Wang Z.-Y."/>
            <person name="Yan J."/>
            <person name="Yarish C."/>
            <person name="Zoeuner-Riek S."/>
            <person name="Zhuang Y."/>
            <person name="Zou Y."/>
            <person name="Lindquist E.A."/>
            <person name="Grimwood J."/>
            <person name="Barry K."/>
            <person name="Rokhsar D.S."/>
            <person name="Schmutz J."/>
            <person name="Stiller J.W."/>
            <person name="Grossman A.R."/>
            <person name="Prochnik S.E."/>
        </authorList>
    </citation>
    <scope>NUCLEOTIDE SEQUENCE [LARGE SCALE GENOMIC DNA]</scope>
    <source>
        <strain evidence="2">4086291</strain>
    </source>
</reference>
<feature type="compositionally biased region" description="Low complexity" evidence="1">
    <location>
        <begin position="356"/>
        <end position="365"/>
    </location>
</feature>
<keyword evidence="3" id="KW-1185">Reference proteome</keyword>
<feature type="region of interest" description="Disordered" evidence="1">
    <location>
        <begin position="340"/>
        <end position="365"/>
    </location>
</feature>
<dbReference type="AlphaFoldDB" id="A0A1X6P4H3"/>
<name>A0A1X6P4H3_PORUM</name>
<gene>
    <name evidence="2" type="ORF">BU14_0228s0004</name>
</gene>
<dbReference type="Proteomes" id="UP000218209">
    <property type="component" value="Unassembled WGS sequence"/>
</dbReference>
<proteinExistence type="predicted"/>
<sequence length="771" mass="80008">MTTIAPPLPVGVCGGADAPASHDDVGAAWVPSRTVGDMEVGAPAGGSDATPSAPLVSVGGEEFLSPSRSRDRGESATPFDAGRAGGGVSMLAEGASVAAVVPHPASGGGTDGATTLPNGGGVGRPVIQGVDAGSGAAAVGGVDRAAADSDIGGRRRYRERNRDRDFIQFFADLGVTDRPNAPFLAGLLRDFRDAAARLDKHLAGYSACVHAAVSRLAPAASPSASPEHLWKRVHDRLGFFHDRDAHAQRLVNMGLSFAYRHLELDALAVANAHLLQDRRLKPDVAATVVLTDDVRRIPQSQLTSEGPVEAAAAGAAEAGAAAEAAAAAAAAAVVAAADSDSELPGGHSDDGDGSRQTSAAHANQDAAQATLGAAVGQVGAGRGVDCSAFSGVRPPTGIPTAGDSADAADPDLEVKGTFQGLHNNQPGEGAASTMYERQPVLRPVGDALVAVKTALAPLVTRLDIDDASRQLFNDSLLLFARHSAARSGAYNDVSAMTIDNCWTVINKALMVWWPMWHAAGGGWSLPIDGTCAFKRKPGRQTQQSKWMYQVELTAMHEDLKKVTRPSTRYFNKQKLPSHATVERINGKDQPMLLVVVAAMLLMCTKEELFLSALTELSSTGVGRQSREQPLADAKCQSFFSAGLTVPTYGTAVQQGPAISQRARSLLAAASSPSSARAGNATPDSFFPSADGEDLGDAYADMDAARARDRSDGARASRAQRAEMIKRKRQSVANEVDCSFSASDVHGLAPTYRAELSDADPAVDMPSRGNGP</sequence>
<evidence type="ECO:0000313" key="2">
    <source>
        <dbReference type="EMBL" id="OSX75655.1"/>
    </source>
</evidence>
<organism evidence="2 3">
    <name type="scientific">Porphyra umbilicalis</name>
    <name type="common">Purple laver</name>
    <name type="synonym">Red alga</name>
    <dbReference type="NCBI Taxonomy" id="2786"/>
    <lineage>
        <taxon>Eukaryota</taxon>
        <taxon>Rhodophyta</taxon>
        <taxon>Bangiophyceae</taxon>
        <taxon>Bangiales</taxon>
        <taxon>Bangiaceae</taxon>
        <taxon>Porphyra</taxon>
    </lineage>
</organism>